<name>A0A0G4HD11_9ALVE</name>
<evidence type="ECO:0000313" key="2">
    <source>
        <dbReference type="EMBL" id="CEM41955.1"/>
    </source>
</evidence>
<organism evidence="2">
    <name type="scientific">Chromera velia CCMP2878</name>
    <dbReference type="NCBI Taxonomy" id="1169474"/>
    <lineage>
        <taxon>Eukaryota</taxon>
        <taxon>Sar</taxon>
        <taxon>Alveolata</taxon>
        <taxon>Colpodellida</taxon>
        <taxon>Chromeraceae</taxon>
        <taxon>Chromera</taxon>
    </lineage>
</organism>
<dbReference type="AlphaFoldDB" id="A0A0G4HD11"/>
<sequence length="73" mass="8076">MAPKRKAPDSGVKTTQSQKFLKFFVAAEKKEKGTTKADQPLLGSFVPPTAWKSPRQSSPRQSSPFRQSSPRPC</sequence>
<feature type="region of interest" description="Disordered" evidence="1">
    <location>
        <begin position="30"/>
        <end position="73"/>
    </location>
</feature>
<dbReference type="EMBL" id="CDMZ01002346">
    <property type="protein sequence ID" value="CEM41955.1"/>
    <property type="molecule type" value="Genomic_DNA"/>
</dbReference>
<evidence type="ECO:0000256" key="1">
    <source>
        <dbReference type="SAM" id="MobiDB-lite"/>
    </source>
</evidence>
<reference evidence="2" key="1">
    <citation type="submission" date="2014-11" db="EMBL/GenBank/DDBJ databases">
        <authorList>
            <person name="Otto D Thomas"/>
            <person name="Naeem Raeece"/>
        </authorList>
    </citation>
    <scope>NUCLEOTIDE SEQUENCE</scope>
</reference>
<accession>A0A0G4HD11</accession>
<feature type="compositionally biased region" description="Low complexity" evidence="1">
    <location>
        <begin position="53"/>
        <end position="73"/>
    </location>
</feature>
<protein>
    <submittedName>
        <fullName evidence="2">Uncharacterized protein</fullName>
    </submittedName>
</protein>
<proteinExistence type="predicted"/>
<dbReference type="VEuPathDB" id="CryptoDB:Cvel_26405"/>
<gene>
    <name evidence="2" type="ORF">Cvel_26405</name>
</gene>